<feature type="transmembrane region" description="Helical" evidence="8">
    <location>
        <begin position="355"/>
        <end position="373"/>
    </location>
</feature>
<proteinExistence type="inferred from homology"/>
<name>A0A378MF32_LISGR</name>
<feature type="transmembrane region" description="Helical" evidence="8">
    <location>
        <begin position="295"/>
        <end position="315"/>
    </location>
</feature>
<evidence type="ECO:0000256" key="1">
    <source>
        <dbReference type="ARBA" id="ARBA00004651"/>
    </source>
</evidence>
<evidence type="ECO:0000259" key="9">
    <source>
        <dbReference type="PROSITE" id="PS51012"/>
    </source>
</evidence>
<keyword evidence="7 8" id="KW-0472">Membrane</keyword>
<dbReference type="PANTHER" id="PTHR30294">
    <property type="entry name" value="MEMBRANE COMPONENT OF ABC TRANSPORTER YHHJ-RELATED"/>
    <property type="match status" value="1"/>
</dbReference>
<evidence type="ECO:0000256" key="7">
    <source>
        <dbReference type="ARBA" id="ARBA00023136"/>
    </source>
</evidence>
<evidence type="ECO:0000256" key="5">
    <source>
        <dbReference type="ARBA" id="ARBA00022692"/>
    </source>
</evidence>
<evidence type="ECO:0000256" key="2">
    <source>
        <dbReference type="ARBA" id="ARBA00007783"/>
    </source>
</evidence>
<comment type="similarity">
    <text evidence="2">Belongs to the ABC-2 integral membrane protein family.</text>
</comment>
<evidence type="ECO:0000256" key="6">
    <source>
        <dbReference type="ARBA" id="ARBA00022989"/>
    </source>
</evidence>
<accession>A0A378MF32</accession>
<dbReference type="InterPro" id="IPR051449">
    <property type="entry name" value="ABC-2_transporter_component"/>
</dbReference>
<dbReference type="Proteomes" id="UP000254879">
    <property type="component" value="Unassembled WGS sequence"/>
</dbReference>
<dbReference type="Pfam" id="PF12698">
    <property type="entry name" value="ABC2_membrane_3"/>
    <property type="match status" value="1"/>
</dbReference>
<dbReference type="InterPro" id="IPR047817">
    <property type="entry name" value="ABC2_TM_bact-type"/>
</dbReference>
<evidence type="ECO:0000313" key="10">
    <source>
        <dbReference type="EMBL" id="STY44404.1"/>
    </source>
</evidence>
<dbReference type="InterPro" id="IPR013525">
    <property type="entry name" value="ABC2_TM"/>
</dbReference>
<feature type="transmembrane region" description="Helical" evidence="8">
    <location>
        <begin position="264"/>
        <end position="288"/>
    </location>
</feature>
<feature type="domain" description="ABC transmembrane type-2" evidence="9">
    <location>
        <begin position="150"/>
        <end position="376"/>
    </location>
</feature>
<dbReference type="GO" id="GO:0140359">
    <property type="term" value="F:ABC-type transporter activity"/>
    <property type="evidence" value="ECO:0007669"/>
    <property type="project" value="InterPro"/>
</dbReference>
<evidence type="ECO:0000313" key="11">
    <source>
        <dbReference type="Proteomes" id="UP000254879"/>
    </source>
</evidence>
<keyword evidence="4" id="KW-1003">Cell membrane</keyword>
<evidence type="ECO:0000256" key="8">
    <source>
        <dbReference type="SAM" id="Phobius"/>
    </source>
</evidence>
<dbReference type="PANTHER" id="PTHR30294:SF38">
    <property type="entry name" value="TRANSPORT PERMEASE PROTEIN"/>
    <property type="match status" value="1"/>
</dbReference>
<reference evidence="10 11" key="1">
    <citation type="submission" date="2018-06" db="EMBL/GenBank/DDBJ databases">
        <authorList>
            <consortium name="Pathogen Informatics"/>
            <person name="Doyle S."/>
        </authorList>
    </citation>
    <scope>NUCLEOTIDE SEQUENCE [LARGE SCALE GENOMIC DNA]</scope>
    <source>
        <strain evidence="11">NCTC 10815</strain>
    </source>
</reference>
<protein>
    <submittedName>
        <fullName evidence="10">Inner membrane transport permease ybhR</fullName>
    </submittedName>
</protein>
<keyword evidence="6 8" id="KW-1133">Transmembrane helix</keyword>
<dbReference type="AlphaFoldDB" id="A0A378MF32"/>
<dbReference type="PROSITE" id="PS51012">
    <property type="entry name" value="ABC_TM2"/>
    <property type="match status" value="1"/>
</dbReference>
<organism evidence="10 11">
    <name type="scientific">Listeria grayi</name>
    <name type="common">Listeria murrayi</name>
    <dbReference type="NCBI Taxonomy" id="1641"/>
    <lineage>
        <taxon>Bacteria</taxon>
        <taxon>Bacillati</taxon>
        <taxon>Bacillota</taxon>
        <taxon>Bacilli</taxon>
        <taxon>Bacillales</taxon>
        <taxon>Listeriaceae</taxon>
        <taxon>Listeria</taxon>
    </lineage>
</organism>
<keyword evidence="5 8" id="KW-0812">Transmembrane</keyword>
<feature type="transmembrane region" description="Helical" evidence="8">
    <location>
        <begin position="186"/>
        <end position="208"/>
    </location>
</feature>
<dbReference type="GO" id="GO:0005886">
    <property type="term" value="C:plasma membrane"/>
    <property type="evidence" value="ECO:0007669"/>
    <property type="project" value="UniProtKB-SubCell"/>
</dbReference>
<keyword evidence="3" id="KW-0813">Transport</keyword>
<sequence>MMRIAAIVKRIMNQFRRDKRTLALLFLAPLLLLTLLHFLFQSDSITPNVGIQGLSATYTKTLRDTDMTLKTISSDVSADKLIKENDYDAVIIKKGKTLTLTFQNDDPNKTKEIAQKFQQALKKSEQKQFTATTKEMTQTIKELQQVVKQLPQGPQLKQPKISKPQHLKVHTNYVYGDKDTSYFDTIAPIFIGFFVFFFVFLIAGISFLRERTTGTLERLMVTPIKRFELELGYLIGFGIFAVIQSVLVVFYAVNVLGMIANGSIWYVLLITLLLAFVSMALGMLLSTFASSEFQIIQFIPIVIVPQVLFCGIFSIEGMANWLQWLAHIMPFYYGADALQAIMIKGQGFSAIQYDIGILLLFAIGFLILNMFALKKYRKM</sequence>
<comment type="subcellular location">
    <subcellularLocation>
        <location evidence="1">Cell membrane</location>
        <topology evidence="1">Multi-pass membrane protein</topology>
    </subcellularLocation>
</comment>
<dbReference type="EMBL" id="UGPG01000001">
    <property type="protein sequence ID" value="STY44404.1"/>
    <property type="molecule type" value="Genomic_DNA"/>
</dbReference>
<feature type="transmembrane region" description="Helical" evidence="8">
    <location>
        <begin position="229"/>
        <end position="252"/>
    </location>
</feature>
<evidence type="ECO:0000256" key="3">
    <source>
        <dbReference type="ARBA" id="ARBA00022448"/>
    </source>
</evidence>
<gene>
    <name evidence="10" type="primary">ybhR</name>
    <name evidence="10" type="ORF">NCTC10815_01746</name>
</gene>
<evidence type="ECO:0000256" key="4">
    <source>
        <dbReference type="ARBA" id="ARBA00022475"/>
    </source>
</evidence>